<dbReference type="CDD" id="cd00448">
    <property type="entry name" value="YjgF_YER057c_UK114_family"/>
    <property type="match status" value="1"/>
</dbReference>
<dbReference type="PANTHER" id="PTHR11803:SF39">
    <property type="entry name" value="2-IMINOBUTANOATE_2-IMINOPROPANOATE DEAMINASE"/>
    <property type="match status" value="1"/>
</dbReference>
<dbReference type="Gene3D" id="3.30.1330.40">
    <property type="entry name" value="RutC-like"/>
    <property type="match status" value="1"/>
</dbReference>
<evidence type="ECO:0000256" key="1">
    <source>
        <dbReference type="ARBA" id="ARBA00010552"/>
    </source>
</evidence>
<proteinExistence type="inferred from homology"/>
<dbReference type="SUPFAM" id="SSF55298">
    <property type="entry name" value="YjgF-like"/>
    <property type="match status" value="1"/>
</dbReference>
<sequence>MSKKVIATTQAPKALGPYSQAIQSDNTLYISGQIGIDPETDTFVGHTTIEQTQQIFKNIDAILHTAEFSRADVVKTTLFFDDLNDFTSVNKLYEVYFGANAIDTLPARSAIQVAALPKQAKIAIEIIATK</sequence>
<organism evidence="2 3">
    <name type="scientific">Leuconostoc kimchii</name>
    <dbReference type="NCBI Taxonomy" id="136609"/>
    <lineage>
        <taxon>Bacteria</taxon>
        <taxon>Bacillati</taxon>
        <taxon>Bacillota</taxon>
        <taxon>Bacilli</taxon>
        <taxon>Lactobacillales</taxon>
        <taxon>Lactobacillaceae</taxon>
        <taxon>Leuconostoc</taxon>
    </lineage>
</organism>
<dbReference type="InterPro" id="IPR006175">
    <property type="entry name" value="YjgF/YER057c/UK114"/>
</dbReference>
<protein>
    <submittedName>
        <fullName evidence="2">RidA family protein</fullName>
    </submittedName>
</protein>
<dbReference type="Proteomes" id="UP000295756">
    <property type="component" value="Chromosome"/>
</dbReference>
<dbReference type="InterPro" id="IPR019897">
    <property type="entry name" value="RidA_CS"/>
</dbReference>
<dbReference type="EMBL" id="CP037939">
    <property type="protein sequence ID" value="QBR46914.1"/>
    <property type="molecule type" value="Genomic_DNA"/>
</dbReference>
<dbReference type="InterPro" id="IPR006056">
    <property type="entry name" value="RidA"/>
</dbReference>
<reference evidence="2 3" key="1">
    <citation type="submission" date="2019-03" db="EMBL/GenBank/DDBJ databases">
        <title>Complete Genome Sequence of Leuconostoc kimchii strain NKJ218 Isolated from Homemade Kimchi.</title>
        <authorList>
            <person name="Jung J.Y."/>
            <person name="Jin H.M."/>
            <person name="Jung J.-W."/>
            <person name="Lee S.-Y."/>
            <person name="Ryu B.-G."/>
            <person name="Han S.-S."/>
            <person name="Kang H.K."/>
            <person name="Choi H.W."/>
            <person name="Chung E.J."/>
            <person name="Choi K.-M."/>
        </authorList>
    </citation>
    <scope>NUCLEOTIDE SEQUENCE [LARGE SCALE GENOMIC DNA]</scope>
    <source>
        <strain evidence="2 3">NKJ218</strain>
    </source>
</reference>
<dbReference type="PANTHER" id="PTHR11803">
    <property type="entry name" value="2-IMINOBUTANOATE/2-IMINOPROPANOATE DEAMINASE RIDA"/>
    <property type="match status" value="1"/>
</dbReference>
<dbReference type="InterPro" id="IPR035959">
    <property type="entry name" value="RutC-like_sf"/>
</dbReference>
<evidence type="ECO:0000313" key="2">
    <source>
        <dbReference type="EMBL" id="QBR46914.1"/>
    </source>
</evidence>
<dbReference type="Pfam" id="PF01042">
    <property type="entry name" value="Ribonuc_L-PSP"/>
    <property type="match status" value="1"/>
</dbReference>
<name>A0ABX5SHU9_9LACO</name>
<gene>
    <name evidence="2" type="ORF">EW139_01715</name>
</gene>
<dbReference type="RefSeq" id="WP_013103031.1">
    <property type="nucleotide sequence ID" value="NZ_CP037939.1"/>
</dbReference>
<comment type="similarity">
    <text evidence="1">Belongs to the RutC family.</text>
</comment>
<evidence type="ECO:0000313" key="3">
    <source>
        <dbReference type="Proteomes" id="UP000295756"/>
    </source>
</evidence>
<dbReference type="NCBIfam" id="TIGR00004">
    <property type="entry name" value="Rid family detoxifying hydrolase"/>
    <property type="match status" value="1"/>
</dbReference>
<keyword evidence="3" id="KW-1185">Reference proteome</keyword>
<dbReference type="PROSITE" id="PS01094">
    <property type="entry name" value="UPF0076"/>
    <property type="match status" value="1"/>
</dbReference>
<accession>A0ABX5SHU9</accession>